<comment type="caution">
    <text evidence="1">The sequence shown here is derived from an EMBL/GenBank/DDBJ whole genome shotgun (WGS) entry which is preliminary data.</text>
</comment>
<gene>
    <name evidence="1" type="ORF">EG68_00862</name>
</gene>
<sequence length="41" mass="4749">MIQTLWPSTTYYDVISYSQWVVASPVKIVSFLLTPHTFETV</sequence>
<evidence type="ECO:0000313" key="1">
    <source>
        <dbReference type="EMBL" id="KAF7261834.1"/>
    </source>
</evidence>
<dbReference type="EMBL" id="JTDE01000247">
    <property type="protein sequence ID" value="KAF7261834.1"/>
    <property type="molecule type" value="Genomic_DNA"/>
</dbReference>
<keyword evidence="2" id="KW-1185">Reference proteome</keyword>
<reference evidence="1" key="1">
    <citation type="submission" date="2019-07" db="EMBL/GenBank/DDBJ databases">
        <title>Annotation for the trematode Paragonimus miyazaki's.</title>
        <authorList>
            <person name="Choi Y.-J."/>
        </authorList>
    </citation>
    <scope>NUCLEOTIDE SEQUENCE</scope>
    <source>
        <strain evidence="1">Japan</strain>
    </source>
</reference>
<protein>
    <submittedName>
        <fullName evidence="1">Uncharacterized protein</fullName>
    </submittedName>
</protein>
<proteinExistence type="predicted"/>
<name>A0A8S9Z5B1_9TREM</name>
<evidence type="ECO:0000313" key="2">
    <source>
        <dbReference type="Proteomes" id="UP000822476"/>
    </source>
</evidence>
<dbReference type="AlphaFoldDB" id="A0A8S9Z5B1"/>
<organism evidence="1 2">
    <name type="scientific">Paragonimus skrjabini miyazakii</name>
    <dbReference type="NCBI Taxonomy" id="59628"/>
    <lineage>
        <taxon>Eukaryota</taxon>
        <taxon>Metazoa</taxon>
        <taxon>Spiralia</taxon>
        <taxon>Lophotrochozoa</taxon>
        <taxon>Platyhelminthes</taxon>
        <taxon>Trematoda</taxon>
        <taxon>Digenea</taxon>
        <taxon>Plagiorchiida</taxon>
        <taxon>Troglotremata</taxon>
        <taxon>Troglotrematidae</taxon>
        <taxon>Paragonimus</taxon>
    </lineage>
</organism>
<accession>A0A8S9Z5B1</accession>
<dbReference type="Proteomes" id="UP000822476">
    <property type="component" value="Unassembled WGS sequence"/>
</dbReference>